<dbReference type="EMBL" id="FNZH01000003">
    <property type="protein sequence ID" value="SEJ30065.1"/>
    <property type="molecule type" value="Genomic_DNA"/>
</dbReference>
<dbReference type="Proteomes" id="UP000199403">
    <property type="component" value="Unassembled WGS sequence"/>
</dbReference>
<evidence type="ECO:0000313" key="2">
    <source>
        <dbReference type="EMBL" id="SEJ30065.1"/>
    </source>
</evidence>
<feature type="transmembrane region" description="Helical" evidence="1">
    <location>
        <begin position="18"/>
        <end position="36"/>
    </location>
</feature>
<accession>A0A1H6XZT9</accession>
<reference evidence="3" key="1">
    <citation type="submission" date="2016-10" db="EMBL/GenBank/DDBJ databases">
        <authorList>
            <person name="Varghese N."/>
            <person name="Submissions S."/>
        </authorList>
    </citation>
    <scope>NUCLEOTIDE SEQUENCE [LARGE SCALE GENOMIC DNA]</scope>
    <source>
        <strain evidence="3">IBRC-M 10761</strain>
    </source>
</reference>
<keyword evidence="1" id="KW-0472">Membrane</keyword>
<keyword evidence="1" id="KW-0812">Transmembrane</keyword>
<keyword evidence="3" id="KW-1185">Reference proteome</keyword>
<keyword evidence="1" id="KW-1133">Transmembrane helix</keyword>
<dbReference type="RefSeq" id="WP_092173179.1">
    <property type="nucleotide sequence ID" value="NZ_FNZH01000003.1"/>
</dbReference>
<evidence type="ECO:0000256" key="1">
    <source>
        <dbReference type="SAM" id="Phobius"/>
    </source>
</evidence>
<organism evidence="2 3">
    <name type="scientific">Cyclobacterium xiamenense</name>
    <dbReference type="NCBI Taxonomy" id="1297121"/>
    <lineage>
        <taxon>Bacteria</taxon>
        <taxon>Pseudomonadati</taxon>
        <taxon>Bacteroidota</taxon>
        <taxon>Cytophagia</taxon>
        <taxon>Cytophagales</taxon>
        <taxon>Cyclobacteriaceae</taxon>
        <taxon>Cyclobacterium</taxon>
    </lineage>
</organism>
<dbReference type="OrthoDB" id="837183at2"/>
<dbReference type="STRING" id="1416801.SAMN05192553_103123"/>
<protein>
    <submittedName>
        <fullName evidence="2">Uncharacterized protein</fullName>
    </submittedName>
</protein>
<evidence type="ECO:0000313" key="3">
    <source>
        <dbReference type="Proteomes" id="UP000199403"/>
    </source>
</evidence>
<proteinExistence type="predicted"/>
<name>A0A1H6XZT9_9BACT</name>
<sequence length="202" mass="22975">MKKSAANTDQMTQEMYRLLKIFGSISIGLVLLLSFFNEYRADNSGEEAEFTVSDAGLIYFKNIRKIDYRTAHLPEAMIERYTHEDFDPDSTKSGIQLDLIVQKNNRTAVPFVLSKGKLATNAPVLLRAHQGLKTIADSLRIHSGDRQTHLKAAKKLYQWLLADMASIEAKTEKGWIPVFEDPKARKAFIQTFKDYEKITSSK</sequence>
<dbReference type="AlphaFoldDB" id="A0A1H6XZT9"/>
<gene>
    <name evidence="2" type="ORF">SAMN05192553_103123</name>
</gene>